<proteinExistence type="predicted"/>
<dbReference type="Proteomes" id="UP000799118">
    <property type="component" value="Unassembled WGS sequence"/>
</dbReference>
<feature type="non-terminal residue" evidence="1">
    <location>
        <position position="82"/>
    </location>
</feature>
<accession>A0A6A4GMA7</accession>
<keyword evidence="2" id="KW-1185">Reference proteome</keyword>
<sequence>EELLIHFHELVGEHSGDNMADAVWGTLEKFNLVGRVLAFMMDNASNNDTLVEAIECKCNAQNIPFNATHSRLCCMPHTVHLA</sequence>
<evidence type="ECO:0000313" key="2">
    <source>
        <dbReference type="Proteomes" id="UP000799118"/>
    </source>
</evidence>
<organism evidence="1 2">
    <name type="scientific">Gymnopus androsaceus JB14</name>
    <dbReference type="NCBI Taxonomy" id="1447944"/>
    <lineage>
        <taxon>Eukaryota</taxon>
        <taxon>Fungi</taxon>
        <taxon>Dikarya</taxon>
        <taxon>Basidiomycota</taxon>
        <taxon>Agaricomycotina</taxon>
        <taxon>Agaricomycetes</taxon>
        <taxon>Agaricomycetidae</taxon>
        <taxon>Agaricales</taxon>
        <taxon>Marasmiineae</taxon>
        <taxon>Omphalotaceae</taxon>
        <taxon>Gymnopus</taxon>
    </lineage>
</organism>
<dbReference type="AlphaFoldDB" id="A0A6A4GMA7"/>
<name>A0A6A4GMA7_9AGAR</name>
<feature type="non-terminal residue" evidence="1">
    <location>
        <position position="1"/>
    </location>
</feature>
<protein>
    <recommendedName>
        <fullName evidence="3">DUF659 domain-containing protein</fullName>
    </recommendedName>
</protein>
<dbReference type="SUPFAM" id="SSF53098">
    <property type="entry name" value="Ribonuclease H-like"/>
    <property type="match status" value="1"/>
</dbReference>
<dbReference type="InterPro" id="IPR012337">
    <property type="entry name" value="RNaseH-like_sf"/>
</dbReference>
<dbReference type="EMBL" id="ML769842">
    <property type="protein sequence ID" value="KAE9386879.1"/>
    <property type="molecule type" value="Genomic_DNA"/>
</dbReference>
<reference evidence="1" key="1">
    <citation type="journal article" date="2019" name="Environ. Microbiol.">
        <title>Fungal ecological strategies reflected in gene transcription - a case study of two litter decomposers.</title>
        <authorList>
            <person name="Barbi F."/>
            <person name="Kohler A."/>
            <person name="Barry K."/>
            <person name="Baskaran P."/>
            <person name="Daum C."/>
            <person name="Fauchery L."/>
            <person name="Ihrmark K."/>
            <person name="Kuo A."/>
            <person name="LaButti K."/>
            <person name="Lipzen A."/>
            <person name="Morin E."/>
            <person name="Grigoriev I.V."/>
            <person name="Henrissat B."/>
            <person name="Lindahl B."/>
            <person name="Martin F."/>
        </authorList>
    </citation>
    <scope>NUCLEOTIDE SEQUENCE</scope>
    <source>
        <strain evidence="1">JB14</strain>
    </source>
</reference>
<gene>
    <name evidence="1" type="ORF">BT96DRAFT_761860</name>
</gene>
<dbReference type="OrthoDB" id="3259198at2759"/>
<evidence type="ECO:0008006" key="3">
    <source>
        <dbReference type="Google" id="ProtNLM"/>
    </source>
</evidence>
<evidence type="ECO:0000313" key="1">
    <source>
        <dbReference type="EMBL" id="KAE9386879.1"/>
    </source>
</evidence>